<organism evidence="4 5">
    <name type="scientific">Stappia indica</name>
    <dbReference type="NCBI Taxonomy" id="538381"/>
    <lineage>
        <taxon>Bacteria</taxon>
        <taxon>Pseudomonadati</taxon>
        <taxon>Pseudomonadota</taxon>
        <taxon>Alphaproteobacteria</taxon>
        <taxon>Hyphomicrobiales</taxon>
        <taxon>Stappiaceae</taxon>
        <taxon>Stappia</taxon>
    </lineage>
</organism>
<feature type="chain" id="PRO_5011995716" evidence="3">
    <location>
        <begin position="27"/>
        <end position="360"/>
    </location>
</feature>
<gene>
    <name evidence="4" type="ORF">SAMN05421512_108121</name>
</gene>
<dbReference type="Pfam" id="PF01547">
    <property type="entry name" value="SBP_bac_1"/>
    <property type="match status" value="1"/>
</dbReference>
<dbReference type="STRING" id="538381.GCA_001696535_02966"/>
<dbReference type="RefSeq" id="WP_097175526.1">
    <property type="nucleotide sequence ID" value="NZ_OBML01000008.1"/>
</dbReference>
<sequence length="360" mass="38639">MKGRIFTAAVVAATLVAVTTSVPARAADAPTIEELVEGAKKEGRLVVLLLQPTQQHNREIVMEAFKSRFGLDIDIEWSPMHPTTLMSRLNAESPSGRFSADIGQGSVDDLWPSVEKGYVAKMDWPATFGSMLESIDQAAGGVPPEMSGTVLSMFDLVYGLVWNTDFVEEADLPRSFADLADESWNQRIALNSYHIAPVDYLSYEIGAEPTIDLVGKLLDNNPVLKAGSGAVGAAVSAGEAAVGTGMAYATDLAIDRGEPVRFRPFTDYTPVLGMKVFVPAYAPNPNAARLFAAWFTTEGMALVGESEHLGQLGNPNSVVGRELSRQIEEAGSKVVSVSSIAQFGELAETRKVIDKMIADR</sequence>
<feature type="signal peptide" evidence="3">
    <location>
        <begin position="1"/>
        <end position="26"/>
    </location>
</feature>
<dbReference type="SUPFAM" id="SSF53850">
    <property type="entry name" value="Periplasmic binding protein-like II"/>
    <property type="match status" value="1"/>
</dbReference>
<accession>A0A285T2X8</accession>
<dbReference type="Proteomes" id="UP000219331">
    <property type="component" value="Unassembled WGS sequence"/>
</dbReference>
<evidence type="ECO:0000313" key="5">
    <source>
        <dbReference type="Proteomes" id="UP000219331"/>
    </source>
</evidence>
<dbReference type="Gene3D" id="3.40.190.10">
    <property type="entry name" value="Periplasmic binding protein-like II"/>
    <property type="match status" value="2"/>
</dbReference>
<dbReference type="PANTHER" id="PTHR30006">
    <property type="entry name" value="THIAMINE-BINDING PERIPLASMIC PROTEIN-RELATED"/>
    <property type="match status" value="1"/>
</dbReference>
<proteinExistence type="predicted"/>
<name>A0A285T2X8_9HYPH</name>
<keyword evidence="2" id="KW-0574">Periplasm</keyword>
<protein>
    <submittedName>
        <fullName evidence="4">ABC-type Fe3+ transport system, substrate-binding protein</fullName>
    </submittedName>
</protein>
<dbReference type="OrthoDB" id="7374867at2"/>
<keyword evidence="1 3" id="KW-0732">Signal</keyword>
<evidence type="ECO:0000256" key="3">
    <source>
        <dbReference type="SAM" id="SignalP"/>
    </source>
</evidence>
<evidence type="ECO:0000256" key="1">
    <source>
        <dbReference type="ARBA" id="ARBA00022729"/>
    </source>
</evidence>
<keyword evidence="5" id="KW-1185">Reference proteome</keyword>
<dbReference type="AlphaFoldDB" id="A0A285T2X8"/>
<evidence type="ECO:0000313" key="4">
    <source>
        <dbReference type="EMBL" id="SOC15481.1"/>
    </source>
</evidence>
<evidence type="ECO:0000256" key="2">
    <source>
        <dbReference type="ARBA" id="ARBA00022764"/>
    </source>
</evidence>
<dbReference type="InterPro" id="IPR006059">
    <property type="entry name" value="SBP"/>
</dbReference>
<dbReference type="EMBL" id="OBML01000008">
    <property type="protein sequence ID" value="SOC15481.1"/>
    <property type="molecule type" value="Genomic_DNA"/>
</dbReference>
<reference evidence="4 5" key="1">
    <citation type="submission" date="2017-08" db="EMBL/GenBank/DDBJ databases">
        <authorList>
            <person name="de Groot N.N."/>
        </authorList>
    </citation>
    <scope>NUCLEOTIDE SEQUENCE [LARGE SCALE GENOMIC DNA]</scope>
    <source>
        <strain evidence="4 5">USBA 352</strain>
    </source>
</reference>